<dbReference type="EMBL" id="JACXYU010000004">
    <property type="protein sequence ID" value="MBD3931911.1"/>
    <property type="molecule type" value="Genomic_DNA"/>
</dbReference>
<evidence type="ECO:0000313" key="1">
    <source>
        <dbReference type="EMBL" id="MBD3931911.1"/>
    </source>
</evidence>
<dbReference type="Proteomes" id="UP000632289">
    <property type="component" value="Unassembled WGS sequence"/>
</dbReference>
<keyword evidence="2" id="KW-1185">Reference proteome</keyword>
<name>A0A927F040_9ACTN</name>
<dbReference type="RefSeq" id="WP_191209225.1">
    <property type="nucleotide sequence ID" value="NZ_BAABKL010000036.1"/>
</dbReference>
<comment type="caution">
    <text evidence="1">The sequence shown here is derived from an EMBL/GenBank/DDBJ whole genome shotgun (WGS) entry which is preliminary data.</text>
</comment>
<dbReference type="AlphaFoldDB" id="A0A927F040"/>
<proteinExistence type="predicted"/>
<gene>
    <name evidence="1" type="ORF">IF129_10125</name>
</gene>
<sequence>MSARRLVVAPRVRVPRVDLPPRAGRVRPYVFLPYSIAERPPGGPYAAARGR</sequence>
<protein>
    <submittedName>
        <fullName evidence="1">Uncharacterized protein</fullName>
    </submittedName>
</protein>
<evidence type="ECO:0000313" key="2">
    <source>
        <dbReference type="Proteomes" id="UP000632289"/>
    </source>
</evidence>
<organism evidence="1 2">
    <name type="scientific">Streptomyces chumphonensis</name>
    <dbReference type="NCBI Taxonomy" id="1214925"/>
    <lineage>
        <taxon>Bacteria</taxon>
        <taxon>Bacillati</taxon>
        <taxon>Actinomycetota</taxon>
        <taxon>Actinomycetes</taxon>
        <taxon>Kitasatosporales</taxon>
        <taxon>Streptomycetaceae</taxon>
        <taxon>Streptomyces</taxon>
    </lineage>
</organism>
<reference evidence="1" key="1">
    <citation type="submission" date="2020-09" db="EMBL/GenBank/DDBJ databases">
        <title>Secondary metabolite and genome analysis of marine Streptomyces chumphonensis KK1-2T.</title>
        <authorList>
            <person name="Phongsopitanun W."/>
            <person name="Kanchanasin P."/>
            <person name="Pittayakhajonwut P."/>
            <person name="Suwanborirux K."/>
            <person name="Tanasupawat S."/>
        </authorList>
    </citation>
    <scope>NUCLEOTIDE SEQUENCE</scope>
    <source>
        <strain evidence="1">KK1-2</strain>
    </source>
</reference>
<accession>A0A927F040</accession>